<organism evidence="1 2">
    <name type="scientific">Bradyrhizobium valentinum</name>
    <dbReference type="NCBI Taxonomy" id="1518501"/>
    <lineage>
        <taxon>Bacteria</taxon>
        <taxon>Pseudomonadati</taxon>
        <taxon>Pseudomonadota</taxon>
        <taxon>Alphaproteobacteria</taxon>
        <taxon>Hyphomicrobiales</taxon>
        <taxon>Nitrobacteraceae</taxon>
        <taxon>Bradyrhizobium</taxon>
    </lineage>
</organism>
<keyword evidence="2" id="KW-1185">Reference proteome</keyword>
<comment type="caution">
    <text evidence="1">The sequence shown here is derived from an EMBL/GenBank/DDBJ whole genome shotgun (WGS) entry which is preliminary data.</text>
</comment>
<reference evidence="1 2" key="1">
    <citation type="submission" date="2014-03" db="EMBL/GenBank/DDBJ databases">
        <title>Bradyrhizobium valentinum sp. nov., isolated from effective nodules of Lupinus mariae-josephae, a lupine endemic of basic-lime soils in Eastern Spain.</title>
        <authorList>
            <person name="Duran D."/>
            <person name="Rey L."/>
            <person name="Navarro A."/>
            <person name="Busquets A."/>
            <person name="Imperial J."/>
            <person name="Ruiz-Argueso T."/>
        </authorList>
    </citation>
    <scope>NUCLEOTIDE SEQUENCE [LARGE SCALE GENOMIC DNA]</scope>
    <source>
        <strain evidence="1 2">LmjM3</strain>
    </source>
</reference>
<proteinExistence type="predicted"/>
<accession>A0A0R3L5R5</accession>
<dbReference type="AlphaFoldDB" id="A0A0R3L5R5"/>
<sequence>MEETRHRACICGAVYNRTESMAPERQISSFECSVCDQTMESWNTAWVPSYRLIAGPVRPLQIS</sequence>
<dbReference type="STRING" id="1518501.CQ10_42195"/>
<dbReference type="EMBL" id="LLXX01000142">
    <property type="protein sequence ID" value="KRR03252.1"/>
    <property type="molecule type" value="Genomic_DNA"/>
</dbReference>
<dbReference type="Proteomes" id="UP000051913">
    <property type="component" value="Unassembled WGS sequence"/>
</dbReference>
<gene>
    <name evidence="1" type="ORF">CP49_15030</name>
</gene>
<evidence type="ECO:0000313" key="1">
    <source>
        <dbReference type="EMBL" id="KRR03252.1"/>
    </source>
</evidence>
<protein>
    <submittedName>
        <fullName evidence="1">Uncharacterized protein</fullName>
    </submittedName>
</protein>
<evidence type="ECO:0000313" key="2">
    <source>
        <dbReference type="Proteomes" id="UP000051913"/>
    </source>
</evidence>
<name>A0A0R3L5R5_9BRAD</name>